<dbReference type="RefSeq" id="XP_040784232.1">
    <property type="nucleotide sequence ID" value="XM_040929449.1"/>
</dbReference>
<evidence type="ECO:0000259" key="3">
    <source>
        <dbReference type="Pfam" id="PF13193"/>
    </source>
</evidence>
<dbReference type="OrthoDB" id="6509636at2759"/>
<dbReference type="EMBL" id="ML976618">
    <property type="protein sequence ID" value="KAF1841669.1"/>
    <property type="molecule type" value="Genomic_DNA"/>
</dbReference>
<feature type="domain" description="AMP-dependent synthetase/ligase" evidence="2">
    <location>
        <begin position="39"/>
        <end position="401"/>
    </location>
</feature>
<dbReference type="InterPro" id="IPR042099">
    <property type="entry name" value="ANL_N_sf"/>
</dbReference>
<comment type="caution">
    <text evidence="4">The sequence shown here is derived from an EMBL/GenBank/DDBJ whole genome shotgun (WGS) entry which is preliminary data.</text>
</comment>
<dbReference type="SUPFAM" id="SSF56801">
    <property type="entry name" value="Acetyl-CoA synthetase-like"/>
    <property type="match status" value="1"/>
</dbReference>
<dbReference type="FunFam" id="3.30.300.30:FF:000007">
    <property type="entry name" value="4-coumarate--CoA ligase 2"/>
    <property type="match status" value="1"/>
</dbReference>
<dbReference type="GeneID" id="63846701"/>
<protein>
    <submittedName>
        <fullName evidence="4">AMP-binding enzyme</fullName>
    </submittedName>
</protein>
<dbReference type="PANTHER" id="PTHR24096">
    <property type="entry name" value="LONG-CHAIN-FATTY-ACID--COA LIGASE"/>
    <property type="match status" value="1"/>
</dbReference>
<dbReference type="Pfam" id="PF00501">
    <property type="entry name" value="AMP-binding"/>
    <property type="match status" value="1"/>
</dbReference>
<dbReference type="InterPro" id="IPR025110">
    <property type="entry name" value="AMP-bd_C"/>
</dbReference>
<dbReference type="InterPro" id="IPR020845">
    <property type="entry name" value="AMP-binding_CS"/>
</dbReference>
<dbReference type="GO" id="GO:0019748">
    <property type="term" value="P:secondary metabolic process"/>
    <property type="evidence" value="ECO:0007669"/>
    <property type="project" value="TreeGrafter"/>
</dbReference>
<dbReference type="PROSITE" id="PS00455">
    <property type="entry name" value="AMP_BINDING"/>
    <property type="match status" value="1"/>
</dbReference>
<dbReference type="AlphaFoldDB" id="A0A9P4L4U1"/>
<feature type="domain" description="AMP-binding enzyme C-terminal" evidence="3">
    <location>
        <begin position="452"/>
        <end position="529"/>
    </location>
</feature>
<organism evidence="4 5">
    <name type="scientific">Cucurbitaria berberidis CBS 394.84</name>
    <dbReference type="NCBI Taxonomy" id="1168544"/>
    <lineage>
        <taxon>Eukaryota</taxon>
        <taxon>Fungi</taxon>
        <taxon>Dikarya</taxon>
        <taxon>Ascomycota</taxon>
        <taxon>Pezizomycotina</taxon>
        <taxon>Dothideomycetes</taxon>
        <taxon>Pleosporomycetidae</taxon>
        <taxon>Pleosporales</taxon>
        <taxon>Pleosporineae</taxon>
        <taxon>Cucurbitariaceae</taxon>
        <taxon>Cucurbitaria</taxon>
    </lineage>
</organism>
<reference evidence="4" key="1">
    <citation type="submission" date="2020-01" db="EMBL/GenBank/DDBJ databases">
        <authorList>
            <consortium name="DOE Joint Genome Institute"/>
            <person name="Haridas S."/>
            <person name="Albert R."/>
            <person name="Binder M."/>
            <person name="Bloem J."/>
            <person name="Labutti K."/>
            <person name="Salamov A."/>
            <person name="Andreopoulos B."/>
            <person name="Baker S.E."/>
            <person name="Barry K."/>
            <person name="Bills G."/>
            <person name="Bluhm B.H."/>
            <person name="Cannon C."/>
            <person name="Castanera R."/>
            <person name="Culley D.E."/>
            <person name="Daum C."/>
            <person name="Ezra D."/>
            <person name="Gonzalez J.B."/>
            <person name="Henrissat B."/>
            <person name="Kuo A."/>
            <person name="Liang C."/>
            <person name="Lipzen A."/>
            <person name="Lutzoni F."/>
            <person name="Magnuson J."/>
            <person name="Mondo S."/>
            <person name="Nolan M."/>
            <person name="Ohm R."/>
            <person name="Pangilinan J."/>
            <person name="Park H.-J."/>
            <person name="Ramirez L."/>
            <person name="Alfaro M."/>
            <person name="Sun H."/>
            <person name="Tritt A."/>
            <person name="Yoshinaga Y."/>
            <person name="Zwiers L.-H."/>
            <person name="Turgeon B.G."/>
            <person name="Goodwin S.B."/>
            <person name="Spatafora J.W."/>
            <person name="Crous P.W."/>
            <person name="Grigoriev I.V."/>
        </authorList>
    </citation>
    <scope>NUCLEOTIDE SEQUENCE</scope>
    <source>
        <strain evidence="4">CBS 394.84</strain>
    </source>
</reference>
<dbReference type="InterPro" id="IPR000873">
    <property type="entry name" value="AMP-dep_synth/lig_dom"/>
</dbReference>
<dbReference type="PANTHER" id="PTHR24096:SF265">
    <property type="entry name" value="ENZYME, PUTATIVE (AFU_ORTHOLOGUE AFUA_5G14270)-RELATED"/>
    <property type="match status" value="1"/>
</dbReference>
<dbReference type="Pfam" id="PF13193">
    <property type="entry name" value="AMP-binding_C"/>
    <property type="match status" value="1"/>
</dbReference>
<accession>A0A9P4L4U1</accession>
<name>A0A9P4L4U1_9PLEO</name>
<dbReference type="CDD" id="cd05911">
    <property type="entry name" value="Firefly_Luc_like"/>
    <property type="match status" value="1"/>
</dbReference>
<comment type="similarity">
    <text evidence="1">Belongs to the ATP-dependent AMP-binding enzyme family.</text>
</comment>
<dbReference type="Gene3D" id="3.30.300.30">
    <property type="match status" value="1"/>
</dbReference>
<proteinExistence type="inferred from homology"/>
<dbReference type="GO" id="GO:0016405">
    <property type="term" value="F:CoA-ligase activity"/>
    <property type="evidence" value="ECO:0007669"/>
    <property type="project" value="TreeGrafter"/>
</dbReference>
<sequence length="547" mass="60441">MPFLAKEHVPISTKDILSWIYDEPVFDQNKHIYIDANDPSNFISAAHAKILIRQLIAGFQHAGLKKGDVVLIHSFNSIYYPIIVLGIIGCGAINTGTNPSYTSYELTYAIRSSQAKLIICDPDVLGDRIVTAAKDCGVPTEKILALDSAPISSPAQSSIKGFNSWRTLLSHGEEDWIRFDDKHTSENTTALLFFSSGTTGLPKLTQLSHYNLIAQHTLVFEHQPRPYALKRLVALPMFHAATAPSTHISPLRAGHPQFIMRRFEPTAFLDNVKKFQITDLILVPPQVTSLLSHPLPVTRKQDRLKSVKCVYGGGAPLDSHTQSHFQTLLPTGSPFTQIWAMTETCCFASLFPYPEDDDTGSVGRFLPNIDVKILDDEGNEITTLDQPGELAIRGPTVTKGYVGVARAKDFDAEGYFRTGDVMYVHGKTGLWYIIDRKKDLIKVRGFQVAPAELEGVLLEHPGVADVAVIGAKSHGGNSESPRAYIVRKADVELEEGEVKQWVEAKLAKYKSLDGGVRFVESIPKSPSGKILKRLLRDRAEKEMGTKL</sequence>
<evidence type="ECO:0000256" key="1">
    <source>
        <dbReference type="ARBA" id="ARBA00006432"/>
    </source>
</evidence>
<gene>
    <name evidence="4" type="ORF">K460DRAFT_293771</name>
</gene>
<evidence type="ECO:0000313" key="4">
    <source>
        <dbReference type="EMBL" id="KAF1841669.1"/>
    </source>
</evidence>
<evidence type="ECO:0000313" key="5">
    <source>
        <dbReference type="Proteomes" id="UP000800039"/>
    </source>
</evidence>
<evidence type="ECO:0000259" key="2">
    <source>
        <dbReference type="Pfam" id="PF00501"/>
    </source>
</evidence>
<keyword evidence="5" id="KW-1185">Reference proteome</keyword>
<dbReference type="Proteomes" id="UP000800039">
    <property type="component" value="Unassembled WGS sequence"/>
</dbReference>
<dbReference type="Gene3D" id="3.40.50.12780">
    <property type="entry name" value="N-terminal domain of ligase-like"/>
    <property type="match status" value="1"/>
</dbReference>
<dbReference type="InterPro" id="IPR045851">
    <property type="entry name" value="AMP-bd_C_sf"/>
</dbReference>